<dbReference type="PANTHER" id="PTHR30295:SF1">
    <property type="entry name" value="DNA PROTECTION DURING STARVATION PROTEIN"/>
    <property type="match status" value="1"/>
</dbReference>
<dbReference type="Proteomes" id="UP000509568">
    <property type="component" value="Chromosome"/>
</dbReference>
<organism evidence="8 9">
    <name type="scientific">Pseudomonas eucalypticola</name>
    <dbReference type="NCBI Taxonomy" id="2599595"/>
    <lineage>
        <taxon>Bacteria</taxon>
        <taxon>Pseudomonadati</taxon>
        <taxon>Pseudomonadota</taxon>
        <taxon>Gammaproteobacteria</taxon>
        <taxon>Pseudomonadales</taxon>
        <taxon>Pseudomonadaceae</taxon>
        <taxon>Pseudomonas</taxon>
    </lineage>
</organism>
<evidence type="ECO:0000313" key="8">
    <source>
        <dbReference type="EMBL" id="QKZ02821.1"/>
    </source>
</evidence>
<dbReference type="KEGG" id="pez:HWQ56_02985"/>
<dbReference type="CDD" id="cd00657">
    <property type="entry name" value="Ferritin_like"/>
    <property type="match status" value="1"/>
</dbReference>
<evidence type="ECO:0000256" key="3">
    <source>
        <dbReference type="ARBA" id="ARBA00022434"/>
    </source>
</evidence>
<dbReference type="GO" id="GO:0006826">
    <property type="term" value="P:iron ion transport"/>
    <property type="evidence" value="ECO:0007669"/>
    <property type="project" value="InterPro"/>
</dbReference>
<reference evidence="8 9" key="1">
    <citation type="submission" date="2020-06" db="EMBL/GenBank/DDBJ databases">
        <title>Pseudomonas eucalypticola sp. nov., an endophyte of Eucalyptus dunnii leaves with biocontrol ability of eucalyptus leaf blight.</title>
        <authorList>
            <person name="Liu Y."/>
            <person name="Song Z."/>
            <person name="Zeng H."/>
            <person name="Lu M."/>
            <person name="Wang X."/>
            <person name="Lian X."/>
            <person name="Zhang Q."/>
        </authorList>
    </citation>
    <scope>NUCLEOTIDE SEQUENCE [LARGE SCALE GENOMIC DNA]</scope>
    <source>
        <strain evidence="8 9">NP-1</strain>
    </source>
</reference>
<dbReference type="SUPFAM" id="SSF47240">
    <property type="entry name" value="Ferritin-like"/>
    <property type="match status" value="1"/>
</dbReference>
<name>A0A7D5D5R0_9PSED</name>
<dbReference type="RefSeq" id="WP_158158630.1">
    <property type="nucleotide sequence ID" value="NZ_CP056030.1"/>
</dbReference>
<feature type="binding site" evidence="6">
    <location>
        <position position="164"/>
    </location>
    <ligand>
        <name>Fe cation</name>
        <dbReference type="ChEBI" id="CHEBI:24875"/>
    </ligand>
</feature>
<dbReference type="GO" id="GO:0004322">
    <property type="term" value="F:ferroxidase activity"/>
    <property type="evidence" value="ECO:0007669"/>
    <property type="project" value="UniProtKB-EC"/>
</dbReference>
<keyword evidence="6" id="KW-0479">Metal-binding</keyword>
<dbReference type="PROSITE" id="PS50905">
    <property type="entry name" value="FERRITIN_LIKE"/>
    <property type="match status" value="1"/>
</dbReference>
<feature type="domain" description="Ferritin-like diiron" evidence="7">
    <location>
        <begin position="29"/>
        <end position="175"/>
    </location>
</feature>
<dbReference type="GO" id="GO:0006879">
    <property type="term" value="P:intracellular iron ion homeostasis"/>
    <property type="evidence" value="ECO:0007669"/>
    <property type="project" value="UniProtKB-KW"/>
</dbReference>
<dbReference type="PANTHER" id="PTHR30295">
    <property type="entry name" value="BACTERIOFERRITIN"/>
    <property type="match status" value="1"/>
</dbReference>
<accession>A0A7D5D5R0</accession>
<gene>
    <name evidence="8" type="ORF">HWQ56_02985</name>
</gene>
<feature type="binding site" evidence="6">
    <location>
        <position position="82"/>
    </location>
    <ligand>
        <name>Fe cation</name>
        <dbReference type="ChEBI" id="CHEBI:24875"/>
    </ligand>
</feature>
<protein>
    <recommendedName>
        <fullName evidence="2">ferroxidase</fullName>
        <ecNumber evidence="2">1.16.3.1</ecNumber>
    </recommendedName>
</protein>
<evidence type="ECO:0000256" key="6">
    <source>
        <dbReference type="PIRSR" id="PIRSR018063-50"/>
    </source>
</evidence>
<evidence type="ECO:0000313" key="9">
    <source>
        <dbReference type="Proteomes" id="UP000509568"/>
    </source>
</evidence>
<feature type="binding site" evidence="6">
    <location>
        <position position="161"/>
    </location>
    <ligand>
        <name>Fe cation</name>
        <dbReference type="ChEBI" id="CHEBI:24875"/>
    </ligand>
</feature>
<keyword evidence="4 6" id="KW-0408">Iron</keyword>
<evidence type="ECO:0000256" key="2">
    <source>
        <dbReference type="ARBA" id="ARBA00013107"/>
    </source>
</evidence>
<sequence>MSIATIDKNTLRDRARQNVDNGAVTEGYEGDREEVIRLLNDSLATELVCVLRYKRHYYMAKGVKAQVAASEFLEHATQEAEHADKLAERIVQLGGEPDFNPDSLSGRSHAEYKPGSTLKEMVYEDLVAERIAIDSYREIIQYIGDKDPTTRRVFEDILAQEEEHADDMADILEGL</sequence>
<dbReference type="EMBL" id="CP056030">
    <property type="protein sequence ID" value="QKZ02821.1"/>
    <property type="molecule type" value="Genomic_DNA"/>
</dbReference>
<comment type="similarity">
    <text evidence="1">Belongs to the bacterioferritin family.</text>
</comment>
<dbReference type="Gene3D" id="1.20.1260.10">
    <property type="match status" value="1"/>
</dbReference>
<dbReference type="InterPro" id="IPR009078">
    <property type="entry name" value="Ferritin-like_SF"/>
</dbReference>
<dbReference type="PIRSF" id="PIRSF018063">
    <property type="entry name" value="Ferrtn_UCP018063"/>
    <property type="match status" value="1"/>
</dbReference>
<keyword evidence="3" id="KW-0409">Iron storage</keyword>
<dbReference type="InterPro" id="IPR014490">
    <property type="entry name" value="Dps-like"/>
</dbReference>
<evidence type="ECO:0000256" key="1">
    <source>
        <dbReference type="ARBA" id="ARBA00008093"/>
    </source>
</evidence>
<dbReference type="PRINTS" id="PR00601">
    <property type="entry name" value="BACFERRITIN"/>
</dbReference>
<comment type="catalytic activity">
    <reaction evidence="5">
        <text>Fe(2+)(in) = Fe(2+)(out)</text>
        <dbReference type="Rhea" id="RHEA:28486"/>
        <dbReference type="ChEBI" id="CHEBI:29033"/>
    </reaction>
</comment>
<dbReference type="GO" id="GO:0020037">
    <property type="term" value="F:heme binding"/>
    <property type="evidence" value="ECO:0007669"/>
    <property type="project" value="TreeGrafter"/>
</dbReference>
<feature type="binding site" evidence="6">
    <location>
        <position position="129"/>
    </location>
    <ligand>
        <name>Fe cation</name>
        <dbReference type="ChEBI" id="CHEBI:24875"/>
    </ligand>
</feature>
<dbReference type="GO" id="GO:0005829">
    <property type="term" value="C:cytosol"/>
    <property type="evidence" value="ECO:0007669"/>
    <property type="project" value="TreeGrafter"/>
</dbReference>
<dbReference type="Pfam" id="PF00210">
    <property type="entry name" value="Ferritin"/>
    <property type="match status" value="1"/>
</dbReference>
<proteinExistence type="inferred from homology"/>
<evidence type="ECO:0000259" key="7">
    <source>
        <dbReference type="PROSITE" id="PS50905"/>
    </source>
</evidence>
<dbReference type="InterPro" id="IPR009040">
    <property type="entry name" value="Ferritin-like_diiron"/>
</dbReference>
<dbReference type="InterPro" id="IPR002024">
    <property type="entry name" value="Bacterioferritin"/>
</dbReference>
<evidence type="ECO:0000256" key="4">
    <source>
        <dbReference type="ARBA" id="ARBA00023004"/>
    </source>
</evidence>
<keyword evidence="9" id="KW-1185">Reference proteome</keyword>
<dbReference type="GO" id="GO:0008199">
    <property type="term" value="F:ferric iron binding"/>
    <property type="evidence" value="ECO:0007669"/>
    <property type="project" value="InterPro"/>
</dbReference>
<dbReference type="EC" id="1.16.3.1" evidence="2"/>
<evidence type="ECO:0000256" key="5">
    <source>
        <dbReference type="ARBA" id="ARBA00036243"/>
    </source>
</evidence>
<feature type="binding site" evidence="6">
    <location>
        <position position="46"/>
    </location>
    <ligand>
        <name>Fe cation</name>
        <dbReference type="ChEBI" id="CHEBI:24875"/>
    </ligand>
</feature>
<dbReference type="InterPro" id="IPR012347">
    <property type="entry name" value="Ferritin-like"/>
</dbReference>
<dbReference type="AlphaFoldDB" id="A0A7D5D5R0"/>
<dbReference type="InterPro" id="IPR008331">
    <property type="entry name" value="Ferritin_DPS_dom"/>
</dbReference>